<organism evidence="1 2">
    <name type="scientific">Austropuccinia psidii MF-1</name>
    <dbReference type="NCBI Taxonomy" id="1389203"/>
    <lineage>
        <taxon>Eukaryota</taxon>
        <taxon>Fungi</taxon>
        <taxon>Dikarya</taxon>
        <taxon>Basidiomycota</taxon>
        <taxon>Pucciniomycotina</taxon>
        <taxon>Pucciniomycetes</taxon>
        <taxon>Pucciniales</taxon>
        <taxon>Sphaerophragmiaceae</taxon>
        <taxon>Austropuccinia</taxon>
    </lineage>
</organism>
<proteinExistence type="predicted"/>
<evidence type="ECO:0000313" key="2">
    <source>
        <dbReference type="Proteomes" id="UP000765509"/>
    </source>
</evidence>
<evidence type="ECO:0000313" key="1">
    <source>
        <dbReference type="EMBL" id="MBW0475063.1"/>
    </source>
</evidence>
<name>A0A9Q3C1W0_9BASI</name>
<dbReference type="AlphaFoldDB" id="A0A9Q3C1W0"/>
<reference evidence="1" key="1">
    <citation type="submission" date="2021-03" db="EMBL/GenBank/DDBJ databases">
        <title>Draft genome sequence of rust myrtle Austropuccinia psidii MF-1, a brazilian biotype.</title>
        <authorList>
            <person name="Quecine M.C."/>
            <person name="Pachon D.M.R."/>
            <person name="Bonatelli M.L."/>
            <person name="Correr F.H."/>
            <person name="Franceschini L.M."/>
            <person name="Leite T.F."/>
            <person name="Margarido G.R.A."/>
            <person name="Almeida C.A."/>
            <person name="Ferrarezi J.A."/>
            <person name="Labate C.A."/>
        </authorList>
    </citation>
    <scope>NUCLEOTIDE SEQUENCE</scope>
    <source>
        <strain evidence="1">MF-1</strain>
    </source>
</reference>
<protein>
    <submittedName>
        <fullName evidence="1">Uncharacterized protein</fullName>
    </submittedName>
</protein>
<keyword evidence="2" id="KW-1185">Reference proteome</keyword>
<dbReference type="EMBL" id="AVOT02003972">
    <property type="protein sequence ID" value="MBW0475063.1"/>
    <property type="molecule type" value="Genomic_DNA"/>
</dbReference>
<dbReference type="Proteomes" id="UP000765509">
    <property type="component" value="Unassembled WGS sequence"/>
</dbReference>
<accession>A0A9Q3C1W0</accession>
<sequence>MTNVNILKELFEVFNKAQYGTQLTSKLKLNFLKMFRKHRGAFSIWDDPLGKIDGHDIELYMDIERPYLPILRRPPYPASLETRKEIVKHINELL</sequence>
<gene>
    <name evidence="1" type="ORF">O181_014778</name>
</gene>
<comment type="caution">
    <text evidence="1">The sequence shown here is derived from an EMBL/GenBank/DDBJ whole genome shotgun (WGS) entry which is preliminary data.</text>
</comment>